<reference evidence="2" key="1">
    <citation type="submission" date="2017-09" db="EMBL/GenBank/DDBJ databases">
        <title>Depth-based differentiation of microbial function through sediment-hosted aquifers and enrichment of novel symbionts in the deep terrestrial subsurface.</title>
        <authorList>
            <person name="Probst A.J."/>
            <person name="Ladd B."/>
            <person name="Jarett J.K."/>
            <person name="Geller-Mcgrath D.E."/>
            <person name="Sieber C.M.K."/>
            <person name="Emerson J.B."/>
            <person name="Anantharaman K."/>
            <person name="Thomas B.C."/>
            <person name="Malmstrom R."/>
            <person name="Stieglmeier M."/>
            <person name="Klingl A."/>
            <person name="Woyke T."/>
            <person name="Ryan C.M."/>
            <person name="Banfield J.F."/>
        </authorList>
    </citation>
    <scope>NUCLEOTIDE SEQUENCE [LARGE SCALE GENOMIC DNA]</scope>
</reference>
<name>A0A2H0UI53_9BACT</name>
<proteinExistence type="predicted"/>
<dbReference type="EMBL" id="PFBG01000010">
    <property type="protein sequence ID" value="PIR86093.1"/>
    <property type="molecule type" value="Genomic_DNA"/>
</dbReference>
<evidence type="ECO:0000313" key="1">
    <source>
        <dbReference type="EMBL" id="PIR86093.1"/>
    </source>
</evidence>
<organism evidence="1 2">
    <name type="scientific">Candidatus Kaiserbacteria bacterium CG10_big_fil_rev_8_21_14_0_10_44_10</name>
    <dbReference type="NCBI Taxonomy" id="1974606"/>
    <lineage>
        <taxon>Bacteria</taxon>
        <taxon>Candidatus Kaiseribacteriota</taxon>
    </lineage>
</organism>
<evidence type="ECO:0000313" key="2">
    <source>
        <dbReference type="Proteomes" id="UP000229612"/>
    </source>
</evidence>
<protein>
    <submittedName>
        <fullName evidence="1">Uncharacterized protein</fullName>
    </submittedName>
</protein>
<comment type="caution">
    <text evidence="1">The sequence shown here is derived from an EMBL/GenBank/DDBJ whole genome shotgun (WGS) entry which is preliminary data.</text>
</comment>
<gene>
    <name evidence="1" type="ORF">COU14_00820</name>
</gene>
<accession>A0A2H0UI53</accession>
<dbReference type="Proteomes" id="UP000229612">
    <property type="component" value="Unassembled WGS sequence"/>
</dbReference>
<sequence length="64" mass="7817">MCFNKKEFVMEIYTIDLENADHEFFAEQSISEILRELDSAEIDEINEIKEIKPLYKYLNEEYYQ</sequence>
<dbReference type="AlphaFoldDB" id="A0A2H0UI53"/>